<dbReference type="PANTHER" id="PTHR24067">
    <property type="entry name" value="UBIQUITIN-CONJUGATING ENZYME E2"/>
    <property type="match status" value="1"/>
</dbReference>
<organism evidence="11 12">
    <name type="scientific">Cinara cedri</name>
    <dbReference type="NCBI Taxonomy" id="506608"/>
    <lineage>
        <taxon>Eukaryota</taxon>
        <taxon>Metazoa</taxon>
        <taxon>Ecdysozoa</taxon>
        <taxon>Arthropoda</taxon>
        <taxon>Hexapoda</taxon>
        <taxon>Insecta</taxon>
        <taxon>Pterygota</taxon>
        <taxon>Neoptera</taxon>
        <taxon>Paraneoptera</taxon>
        <taxon>Hemiptera</taxon>
        <taxon>Sternorrhyncha</taxon>
        <taxon>Aphidomorpha</taxon>
        <taxon>Aphidoidea</taxon>
        <taxon>Aphididae</taxon>
        <taxon>Lachninae</taxon>
        <taxon>Cinara</taxon>
    </lineage>
</organism>
<dbReference type="GO" id="GO:0005634">
    <property type="term" value="C:nucleus"/>
    <property type="evidence" value="ECO:0007669"/>
    <property type="project" value="UniProtKB-SubCell"/>
</dbReference>
<keyword evidence="3" id="KW-0808">Transferase</keyword>
<dbReference type="GO" id="GO:0005524">
    <property type="term" value="F:ATP binding"/>
    <property type="evidence" value="ECO:0007669"/>
    <property type="project" value="UniProtKB-KW"/>
</dbReference>
<name>A0A5E4M4L1_9HEMI</name>
<evidence type="ECO:0000256" key="9">
    <source>
        <dbReference type="ARBA" id="ARBA00044296"/>
    </source>
</evidence>
<dbReference type="InterPro" id="IPR000608">
    <property type="entry name" value="UBC"/>
</dbReference>
<keyword evidence="6" id="KW-0067">ATP-binding</keyword>
<keyword evidence="5" id="KW-0833">Ubl conjugation pathway</keyword>
<dbReference type="AlphaFoldDB" id="A0A5E4M4L1"/>
<evidence type="ECO:0000259" key="10">
    <source>
        <dbReference type="PROSITE" id="PS50127"/>
    </source>
</evidence>
<dbReference type="Gene3D" id="3.10.110.10">
    <property type="entry name" value="Ubiquitin Conjugating Enzyme"/>
    <property type="match status" value="1"/>
</dbReference>
<dbReference type="PROSITE" id="PS50127">
    <property type="entry name" value="UBC_2"/>
    <property type="match status" value="1"/>
</dbReference>
<evidence type="ECO:0000256" key="3">
    <source>
        <dbReference type="ARBA" id="ARBA00022679"/>
    </source>
</evidence>
<comment type="subcellular location">
    <subcellularLocation>
        <location evidence="1">Nucleus</location>
    </subcellularLocation>
</comment>
<dbReference type="EMBL" id="CABPRJ010000064">
    <property type="protein sequence ID" value="VVC27149.1"/>
    <property type="molecule type" value="Genomic_DNA"/>
</dbReference>
<dbReference type="InterPro" id="IPR016135">
    <property type="entry name" value="UBQ-conjugating_enzyme/RWD"/>
</dbReference>
<dbReference type="FunFam" id="3.10.110.10:FF:000035">
    <property type="entry name" value="SUMO-conjugating enzyme ubc9"/>
    <property type="match status" value="1"/>
</dbReference>
<keyword evidence="7" id="KW-0539">Nucleus</keyword>
<evidence type="ECO:0000313" key="12">
    <source>
        <dbReference type="Proteomes" id="UP000325440"/>
    </source>
</evidence>
<keyword evidence="4" id="KW-0547">Nucleotide-binding</keyword>
<evidence type="ECO:0000256" key="2">
    <source>
        <dbReference type="ARBA" id="ARBA00004718"/>
    </source>
</evidence>
<dbReference type="OrthoDB" id="6600758at2759"/>
<feature type="domain" description="UBC core" evidence="10">
    <location>
        <begin position="4"/>
        <end position="157"/>
    </location>
</feature>
<evidence type="ECO:0000256" key="6">
    <source>
        <dbReference type="ARBA" id="ARBA00022840"/>
    </source>
</evidence>
<dbReference type="CDD" id="cd23798">
    <property type="entry name" value="UBCc_UBE2I"/>
    <property type="match status" value="1"/>
</dbReference>
<evidence type="ECO:0000256" key="5">
    <source>
        <dbReference type="ARBA" id="ARBA00022786"/>
    </source>
</evidence>
<reference evidence="11 12" key="1">
    <citation type="submission" date="2019-08" db="EMBL/GenBank/DDBJ databases">
        <authorList>
            <person name="Alioto T."/>
            <person name="Alioto T."/>
            <person name="Gomez Garrido J."/>
        </authorList>
    </citation>
    <scope>NUCLEOTIDE SEQUENCE [LARGE SCALE GENOMIC DNA]</scope>
</reference>
<evidence type="ECO:0000256" key="4">
    <source>
        <dbReference type="ARBA" id="ARBA00022741"/>
    </source>
</evidence>
<comment type="pathway">
    <text evidence="2">Protein modification; protein sumoylation.</text>
</comment>
<sequence length="159" mass="18367">MAGIATMRLMEERRIWRKNPIFGFVAKPTKHQDGSLNLLLWQCIIPGKKGTPWENGKYALTLTFSDDYPTTPPKCKFTPPLYHVNIYPSGTVCLSLLDESKDWRPSISIRQLLIGIHDLLTEPNVKDPANAEAYNDYCSKPLRYQSNIRQQARRFDYSY</sequence>
<dbReference type="InterPro" id="IPR050113">
    <property type="entry name" value="Ub_conjugating_enzyme"/>
</dbReference>
<dbReference type="SMART" id="SM00212">
    <property type="entry name" value="UBCc"/>
    <property type="match status" value="1"/>
</dbReference>
<gene>
    <name evidence="11" type="ORF">CINCED_3A020561</name>
</gene>
<evidence type="ECO:0000256" key="7">
    <source>
        <dbReference type="ARBA" id="ARBA00023242"/>
    </source>
</evidence>
<dbReference type="SUPFAM" id="SSF54495">
    <property type="entry name" value="UBC-like"/>
    <property type="match status" value="1"/>
</dbReference>
<accession>A0A5E4M4L1</accession>
<proteinExistence type="predicted"/>
<evidence type="ECO:0000256" key="1">
    <source>
        <dbReference type="ARBA" id="ARBA00004123"/>
    </source>
</evidence>
<evidence type="ECO:0000256" key="8">
    <source>
        <dbReference type="ARBA" id="ARBA00039165"/>
    </source>
</evidence>
<dbReference type="GO" id="GO:0005694">
    <property type="term" value="C:chromosome"/>
    <property type="evidence" value="ECO:0007669"/>
    <property type="project" value="UniProtKB-ARBA"/>
</dbReference>
<dbReference type="Pfam" id="PF00179">
    <property type="entry name" value="UQ_con"/>
    <property type="match status" value="1"/>
</dbReference>
<dbReference type="GO" id="GO:0019787">
    <property type="term" value="F:ubiquitin-like protein transferase activity"/>
    <property type="evidence" value="ECO:0007669"/>
    <property type="project" value="UniProtKB-ARBA"/>
</dbReference>
<dbReference type="Proteomes" id="UP000325440">
    <property type="component" value="Unassembled WGS sequence"/>
</dbReference>
<evidence type="ECO:0000313" key="11">
    <source>
        <dbReference type="EMBL" id="VVC27149.1"/>
    </source>
</evidence>
<protein>
    <recommendedName>
        <fullName evidence="8">SUMO-conjugating enzyme UBC9</fullName>
    </recommendedName>
    <alternativeName>
        <fullName evidence="9">Ubiquitin carrier protein 9</fullName>
    </alternativeName>
</protein>
<keyword evidence="12" id="KW-1185">Reference proteome</keyword>